<reference evidence="7" key="2">
    <citation type="journal article" date="2020" name="Nat. Commun.">
        <title>Large-scale genome sequencing of mycorrhizal fungi provides insights into the early evolution of symbiotic traits.</title>
        <authorList>
            <person name="Miyauchi S."/>
            <person name="Kiss E."/>
            <person name="Kuo A."/>
            <person name="Drula E."/>
            <person name="Kohler A."/>
            <person name="Sanchez-Garcia M."/>
            <person name="Morin E."/>
            <person name="Andreopoulos B."/>
            <person name="Barry K.W."/>
            <person name="Bonito G."/>
            <person name="Buee M."/>
            <person name="Carver A."/>
            <person name="Chen C."/>
            <person name="Cichocki N."/>
            <person name="Clum A."/>
            <person name="Culley D."/>
            <person name="Crous P.W."/>
            <person name="Fauchery L."/>
            <person name="Girlanda M."/>
            <person name="Hayes R.D."/>
            <person name="Keri Z."/>
            <person name="LaButti K."/>
            <person name="Lipzen A."/>
            <person name="Lombard V."/>
            <person name="Magnuson J."/>
            <person name="Maillard F."/>
            <person name="Murat C."/>
            <person name="Nolan M."/>
            <person name="Ohm R.A."/>
            <person name="Pangilinan J."/>
            <person name="Pereira M.F."/>
            <person name="Perotto S."/>
            <person name="Peter M."/>
            <person name="Pfister S."/>
            <person name="Riley R."/>
            <person name="Sitrit Y."/>
            <person name="Stielow J.B."/>
            <person name="Szollosi G."/>
            <person name="Zifcakova L."/>
            <person name="Stursova M."/>
            <person name="Spatafora J.W."/>
            <person name="Tedersoo L."/>
            <person name="Vaario L.M."/>
            <person name="Yamada A."/>
            <person name="Yan M."/>
            <person name="Wang P."/>
            <person name="Xu J."/>
            <person name="Bruns T."/>
            <person name="Baldrian P."/>
            <person name="Vilgalys R."/>
            <person name="Dunand C."/>
            <person name="Henrissat B."/>
            <person name="Grigoriev I.V."/>
            <person name="Hibbett D."/>
            <person name="Nagy L.G."/>
            <person name="Martin F.M."/>
        </authorList>
    </citation>
    <scope>NUCLEOTIDE SEQUENCE</scope>
    <source>
        <strain evidence="7">Prilba</strain>
    </source>
</reference>
<reference evidence="7" key="1">
    <citation type="submission" date="2019-10" db="EMBL/GenBank/DDBJ databases">
        <authorList>
            <consortium name="DOE Joint Genome Institute"/>
            <person name="Kuo A."/>
            <person name="Miyauchi S."/>
            <person name="Kiss E."/>
            <person name="Drula E."/>
            <person name="Kohler A."/>
            <person name="Sanchez-Garcia M."/>
            <person name="Andreopoulos B."/>
            <person name="Barry K.W."/>
            <person name="Bonito G."/>
            <person name="Buee M."/>
            <person name="Carver A."/>
            <person name="Chen C."/>
            <person name="Cichocki N."/>
            <person name="Clum A."/>
            <person name="Culley D."/>
            <person name="Crous P.W."/>
            <person name="Fauchery L."/>
            <person name="Girlanda M."/>
            <person name="Hayes R."/>
            <person name="Keri Z."/>
            <person name="LaButti K."/>
            <person name="Lipzen A."/>
            <person name="Lombard V."/>
            <person name="Magnuson J."/>
            <person name="Maillard F."/>
            <person name="Morin E."/>
            <person name="Murat C."/>
            <person name="Nolan M."/>
            <person name="Ohm R."/>
            <person name="Pangilinan J."/>
            <person name="Pereira M."/>
            <person name="Perotto S."/>
            <person name="Peter M."/>
            <person name="Riley R."/>
            <person name="Sitrit Y."/>
            <person name="Stielow B."/>
            <person name="Szollosi G."/>
            <person name="Zifcakova L."/>
            <person name="Stursova M."/>
            <person name="Spatafora J.W."/>
            <person name="Tedersoo L."/>
            <person name="Vaario L.-M."/>
            <person name="Yamada A."/>
            <person name="Yan M."/>
            <person name="Wang P."/>
            <person name="Xu J."/>
            <person name="Bruns T."/>
            <person name="Baldrian P."/>
            <person name="Vilgalys R."/>
            <person name="Henrissat B."/>
            <person name="Grigoriev I.V."/>
            <person name="Hibbett D."/>
            <person name="Nagy L.G."/>
            <person name="Martin F.M."/>
        </authorList>
    </citation>
    <scope>NUCLEOTIDE SEQUENCE</scope>
    <source>
        <strain evidence="7">Prilba</strain>
    </source>
</reference>
<dbReference type="InterPro" id="IPR007262">
    <property type="entry name" value="Vps55/LEPROT"/>
</dbReference>
<evidence type="ECO:0000256" key="3">
    <source>
        <dbReference type="ARBA" id="ARBA00022692"/>
    </source>
</evidence>
<dbReference type="PANTHER" id="PTHR12050">
    <property type="entry name" value="LEPTIN RECEPTOR-RELATED"/>
    <property type="match status" value="1"/>
</dbReference>
<comment type="subcellular location">
    <subcellularLocation>
        <location evidence="1">Membrane</location>
        <topology evidence="1">Multi-pass membrane protein</topology>
    </subcellularLocation>
</comment>
<evidence type="ECO:0000256" key="2">
    <source>
        <dbReference type="ARBA" id="ARBA00005645"/>
    </source>
</evidence>
<comment type="similarity">
    <text evidence="2">Belongs to the OB-RGRP/VPS55 family.</text>
</comment>
<dbReference type="Pfam" id="PF04133">
    <property type="entry name" value="Vps55"/>
    <property type="match status" value="1"/>
</dbReference>
<keyword evidence="5 6" id="KW-0472">Membrane</keyword>
<dbReference type="AlphaFoldDB" id="A0A9P5MTP7"/>
<dbReference type="OrthoDB" id="14246at2759"/>
<accession>A0A9P5MTP7</accession>
<feature type="transmembrane region" description="Helical" evidence="6">
    <location>
        <begin position="21"/>
        <end position="43"/>
    </location>
</feature>
<proteinExistence type="inferred from homology"/>
<evidence type="ECO:0000313" key="7">
    <source>
        <dbReference type="EMBL" id="KAF8478544.1"/>
    </source>
</evidence>
<keyword evidence="4 6" id="KW-1133">Transmembrane helix</keyword>
<evidence type="ECO:0000313" key="8">
    <source>
        <dbReference type="Proteomes" id="UP000759537"/>
    </source>
</evidence>
<keyword evidence="3 6" id="KW-0812">Transmembrane</keyword>
<evidence type="ECO:0000256" key="5">
    <source>
        <dbReference type="ARBA" id="ARBA00023136"/>
    </source>
</evidence>
<evidence type="ECO:0000256" key="1">
    <source>
        <dbReference type="ARBA" id="ARBA00004141"/>
    </source>
</evidence>
<dbReference type="EMBL" id="WHVB01000011">
    <property type="protein sequence ID" value="KAF8478544.1"/>
    <property type="molecule type" value="Genomic_DNA"/>
</dbReference>
<dbReference type="Proteomes" id="UP000759537">
    <property type="component" value="Unassembled WGS sequence"/>
</dbReference>
<feature type="transmembrane region" description="Helical" evidence="6">
    <location>
        <begin position="116"/>
        <end position="135"/>
    </location>
</feature>
<evidence type="ECO:0000256" key="6">
    <source>
        <dbReference type="SAM" id="Phobius"/>
    </source>
</evidence>
<comment type="caution">
    <text evidence="7">The sequence shown here is derived from an EMBL/GenBank/DDBJ whole genome shotgun (WGS) entry which is preliminary data.</text>
</comment>
<feature type="transmembrane region" description="Helical" evidence="6">
    <location>
        <begin position="85"/>
        <end position="104"/>
    </location>
</feature>
<gene>
    <name evidence="7" type="ORF">DFH94DRAFT_750636</name>
</gene>
<dbReference type="GO" id="GO:0032511">
    <property type="term" value="P:late endosome to vacuole transport via multivesicular body sorting pathway"/>
    <property type="evidence" value="ECO:0007669"/>
    <property type="project" value="TreeGrafter"/>
</dbReference>
<organism evidence="7 8">
    <name type="scientific">Russula ochroleuca</name>
    <dbReference type="NCBI Taxonomy" id="152965"/>
    <lineage>
        <taxon>Eukaryota</taxon>
        <taxon>Fungi</taxon>
        <taxon>Dikarya</taxon>
        <taxon>Basidiomycota</taxon>
        <taxon>Agaricomycotina</taxon>
        <taxon>Agaricomycetes</taxon>
        <taxon>Russulales</taxon>
        <taxon>Russulaceae</taxon>
        <taxon>Russula</taxon>
    </lineage>
</organism>
<dbReference type="PANTHER" id="PTHR12050:SF0">
    <property type="entry name" value="RH04491P"/>
    <property type="match status" value="1"/>
</dbReference>
<evidence type="ECO:0000256" key="4">
    <source>
        <dbReference type="ARBA" id="ARBA00022989"/>
    </source>
</evidence>
<name>A0A9P5MTP7_9AGAM</name>
<dbReference type="GO" id="GO:0034424">
    <property type="term" value="C:Vps55/Vps68 complex"/>
    <property type="evidence" value="ECO:0007669"/>
    <property type="project" value="TreeGrafter"/>
</dbReference>
<sequence>MQMSWSPLSKYNDMAAGLKTVILLSFVLAVGFLMIILSCALWSNWLPLLVALTFVVAPLPNALFSHCGAEDFSTADSEVSGPIDLGRFITAFIVVTGFALPLILAHSEIIRPGASVMSLIGGGLVYGTILSYAAAFRQDDSDFE</sequence>
<protein>
    <submittedName>
        <fullName evidence="7">Vacuolar protein sorting 55</fullName>
    </submittedName>
</protein>
<keyword evidence="8" id="KW-1185">Reference proteome</keyword>